<dbReference type="PANTHER" id="PTHR35218:SF11">
    <property type="entry name" value="ENDONUCLEASE_EXONUCLEASE_PHOSPHATASE DOMAIN-CONTAINING PROTEIN"/>
    <property type="match status" value="1"/>
</dbReference>
<name>A0A8T0VY35_PANVG</name>
<proteinExistence type="predicted"/>
<dbReference type="InterPro" id="IPR036691">
    <property type="entry name" value="Endo/exonu/phosph_ase_sf"/>
</dbReference>
<accession>A0A8T0VY35</accession>
<dbReference type="PANTHER" id="PTHR35218">
    <property type="entry name" value="RNASE H DOMAIN-CONTAINING PROTEIN"/>
    <property type="match status" value="1"/>
</dbReference>
<dbReference type="AlphaFoldDB" id="A0A8T0VY35"/>
<dbReference type="InterPro" id="IPR005135">
    <property type="entry name" value="Endo/exonuclease/phosphatase"/>
</dbReference>
<sequence>MSCLSWNCRGLGNTATVKELRDLAKDVAPTVLCVLETQVHKSWVEGLKHTLGYANAFAVSSSGRSGGLGIFWNNDIKIDILPYSQYHIDAIIHEERCEPWRLTCVYGEAQTSERFKTWDLFKHIKSSSSLPWLCIGDFNEVLHRSEHVGVQERSYNQIAGFRDMADVCGLYDLGYEGRSWTFEKQVAGGSYCRVRLDRALATPEWTSRFPVATVSHLTAVASDHGPILLRC</sequence>
<keyword evidence="3" id="KW-1185">Reference proteome</keyword>
<protein>
    <recommendedName>
        <fullName evidence="1">Endonuclease/exonuclease/phosphatase domain-containing protein</fullName>
    </recommendedName>
</protein>
<feature type="domain" description="Endonuclease/exonuclease/phosphatase" evidence="1">
    <location>
        <begin position="4"/>
        <end position="224"/>
    </location>
</feature>
<evidence type="ECO:0000313" key="2">
    <source>
        <dbReference type="EMBL" id="KAG2638084.1"/>
    </source>
</evidence>
<comment type="caution">
    <text evidence="2">The sequence shown here is derived from an EMBL/GenBank/DDBJ whole genome shotgun (WGS) entry which is preliminary data.</text>
</comment>
<dbReference type="EMBL" id="CM029040">
    <property type="protein sequence ID" value="KAG2638084.1"/>
    <property type="molecule type" value="Genomic_DNA"/>
</dbReference>
<evidence type="ECO:0000313" key="3">
    <source>
        <dbReference type="Proteomes" id="UP000823388"/>
    </source>
</evidence>
<dbReference type="Proteomes" id="UP000823388">
    <property type="component" value="Chromosome 2N"/>
</dbReference>
<dbReference type="Gene3D" id="3.60.10.10">
    <property type="entry name" value="Endonuclease/exonuclease/phosphatase"/>
    <property type="match status" value="1"/>
</dbReference>
<gene>
    <name evidence="2" type="ORF">PVAP13_2NG570020</name>
</gene>
<organism evidence="2 3">
    <name type="scientific">Panicum virgatum</name>
    <name type="common">Blackwell switchgrass</name>
    <dbReference type="NCBI Taxonomy" id="38727"/>
    <lineage>
        <taxon>Eukaryota</taxon>
        <taxon>Viridiplantae</taxon>
        <taxon>Streptophyta</taxon>
        <taxon>Embryophyta</taxon>
        <taxon>Tracheophyta</taxon>
        <taxon>Spermatophyta</taxon>
        <taxon>Magnoliopsida</taxon>
        <taxon>Liliopsida</taxon>
        <taxon>Poales</taxon>
        <taxon>Poaceae</taxon>
        <taxon>PACMAD clade</taxon>
        <taxon>Panicoideae</taxon>
        <taxon>Panicodae</taxon>
        <taxon>Paniceae</taxon>
        <taxon>Panicinae</taxon>
        <taxon>Panicum</taxon>
        <taxon>Panicum sect. Hiantes</taxon>
    </lineage>
</organism>
<dbReference type="Pfam" id="PF03372">
    <property type="entry name" value="Exo_endo_phos"/>
    <property type="match status" value="1"/>
</dbReference>
<dbReference type="GO" id="GO:0003824">
    <property type="term" value="F:catalytic activity"/>
    <property type="evidence" value="ECO:0007669"/>
    <property type="project" value="InterPro"/>
</dbReference>
<dbReference type="SUPFAM" id="SSF56219">
    <property type="entry name" value="DNase I-like"/>
    <property type="match status" value="1"/>
</dbReference>
<reference evidence="2" key="1">
    <citation type="submission" date="2020-05" db="EMBL/GenBank/DDBJ databases">
        <title>WGS assembly of Panicum virgatum.</title>
        <authorList>
            <person name="Lovell J.T."/>
            <person name="Jenkins J."/>
            <person name="Shu S."/>
            <person name="Juenger T.E."/>
            <person name="Schmutz J."/>
        </authorList>
    </citation>
    <scope>NUCLEOTIDE SEQUENCE</scope>
    <source>
        <strain evidence="2">AP13</strain>
    </source>
</reference>
<evidence type="ECO:0000259" key="1">
    <source>
        <dbReference type="Pfam" id="PF03372"/>
    </source>
</evidence>